<accession>A0A3P3R617</accession>
<evidence type="ECO:0000256" key="1">
    <source>
        <dbReference type="SAM" id="Phobius"/>
    </source>
</evidence>
<name>A0A3P3R617_9EURY</name>
<evidence type="ECO:0000313" key="3">
    <source>
        <dbReference type="Proteomes" id="UP000282322"/>
    </source>
</evidence>
<evidence type="ECO:0000313" key="2">
    <source>
        <dbReference type="EMBL" id="RRJ28896.1"/>
    </source>
</evidence>
<dbReference type="Proteomes" id="UP000282322">
    <property type="component" value="Unassembled WGS sequence"/>
</dbReference>
<keyword evidence="3" id="KW-1185">Reference proteome</keyword>
<dbReference type="AlphaFoldDB" id="A0A3P3R617"/>
<sequence length="269" mass="29765">MASLIGSAIVLLIGSLAVLWFPVRIQAVWNEEKAAPPIPIRTRSHHIVDFEVTDRNFPTIGASFFCLAMFGFLTGASGVLDSVGLSTVSEQLMGGGVAMMAPALLFAITAQIIYSFDRPQFLVPPHLRGEYDRDERSAETAAGEEFDFTNEEVQQLLQTDDDLLNNLEGMVADDLAHLVYEDEEESHYAVLDIWWNQVAREFGHEPPEEDDGGAYLVTLASTEAYQDHADRVGEYPEVESNICGTSPFIVEHQAESTKDVPLDNQTEKN</sequence>
<organism evidence="2 3">
    <name type="scientific">Halocatena pleomorpha</name>
    <dbReference type="NCBI Taxonomy" id="1785090"/>
    <lineage>
        <taxon>Archaea</taxon>
        <taxon>Methanobacteriati</taxon>
        <taxon>Methanobacteriota</taxon>
        <taxon>Stenosarchaea group</taxon>
        <taxon>Halobacteria</taxon>
        <taxon>Halobacteriales</taxon>
        <taxon>Natronomonadaceae</taxon>
        <taxon>Halocatena</taxon>
    </lineage>
</organism>
<proteinExistence type="predicted"/>
<feature type="transmembrane region" description="Helical" evidence="1">
    <location>
        <begin position="60"/>
        <end position="80"/>
    </location>
</feature>
<protein>
    <submittedName>
        <fullName evidence="2">Uncharacterized protein</fullName>
    </submittedName>
</protein>
<comment type="caution">
    <text evidence="2">The sequence shown here is derived from an EMBL/GenBank/DDBJ whole genome shotgun (WGS) entry which is preliminary data.</text>
</comment>
<keyword evidence="1" id="KW-0812">Transmembrane</keyword>
<reference evidence="2 3" key="1">
    <citation type="submission" date="2018-11" db="EMBL/GenBank/DDBJ databases">
        <title>Taxonoimc description of Halomarina strain SPP-AMP-1.</title>
        <authorList>
            <person name="Pal Y."/>
            <person name="Srinivasana K."/>
            <person name="Verma A."/>
            <person name="Kumar P."/>
        </authorList>
    </citation>
    <scope>NUCLEOTIDE SEQUENCE [LARGE SCALE GENOMIC DNA]</scope>
    <source>
        <strain evidence="2 3">SPP-AMP-1</strain>
    </source>
</reference>
<gene>
    <name evidence="2" type="ORF">EIK79_14370</name>
</gene>
<dbReference type="EMBL" id="RRCH01000031">
    <property type="protein sequence ID" value="RRJ28896.1"/>
    <property type="molecule type" value="Genomic_DNA"/>
</dbReference>
<feature type="transmembrane region" description="Helical" evidence="1">
    <location>
        <begin position="92"/>
        <end position="114"/>
    </location>
</feature>
<keyword evidence="1" id="KW-0472">Membrane</keyword>
<keyword evidence="1" id="KW-1133">Transmembrane helix</keyword>
<dbReference type="RefSeq" id="WP_124955876.1">
    <property type="nucleotide sequence ID" value="NZ_RRCH01000031.1"/>
</dbReference>